<feature type="compositionally biased region" description="Basic and acidic residues" evidence="4">
    <location>
        <begin position="1166"/>
        <end position="1183"/>
    </location>
</feature>
<dbReference type="Pfam" id="PF24601">
    <property type="entry name" value="TPR_DOP1"/>
    <property type="match status" value="1"/>
</dbReference>
<evidence type="ECO:0000259" key="7">
    <source>
        <dbReference type="Pfam" id="PF24601"/>
    </source>
</evidence>
<dbReference type="RefSeq" id="XP_030749091.1">
    <property type="nucleotide sequence ID" value="XM_030893231.1"/>
</dbReference>
<feature type="domain" description="DOP1-like C-terminal" evidence="6">
    <location>
        <begin position="1878"/>
        <end position="2239"/>
    </location>
</feature>
<accession>A0A6J2XCW8</accession>
<feature type="region of interest" description="Disordered" evidence="4">
    <location>
        <begin position="1148"/>
        <end position="1185"/>
    </location>
</feature>
<dbReference type="Proteomes" id="UP000504635">
    <property type="component" value="Unplaced"/>
</dbReference>
<evidence type="ECO:0000256" key="2">
    <source>
        <dbReference type="ARBA" id="ARBA00022927"/>
    </source>
</evidence>
<dbReference type="InterPro" id="IPR040314">
    <property type="entry name" value="DOP1"/>
</dbReference>
<dbReference type="GO" id="GO:0005768">
    <property type="term" value="C:endosome"/>
    <property type="evidence" value="ECO:0007669"/>
    <property type="project" value="TreeGrafter"/>
</dbReference>
<dbReference type="RefSeq" id="XP_030749092.1">
    <property type="nucleotide sequence ID" value="XM_030893232.1"/>
</dbReference>
<dbReference type="InterPro" id="IPR056459">
    <property type="entry name" value="TPR_DOP1"/>
</dbReference>
<dbReference type="Pfam" id="PF24598">
    <property type="entry name" value="DOP1_C"/>
    <property type="match status" value="1"/>
</dbReference>
<protein>
    <submittedName>
        <fullName evidence="9 10">Protein dopey-1 homolog isoform X1</fullName>
    </submittedName>
</protein>
<feature type="region of interest" description="Disordered" evidence="4">
    <location>
        <begin position="616"/>
        <end position="673"/>
    </location>
</feature>
<dbReference type="InterPro" id="IPR007249">
    <property type="entry name" value="DOP1_N"/>
</dbReference>
<evidence type="ECO:0000259" key="6">
    <source>
        <dbReference type="Pfam" id="PF24598"/>
    </source>
</evidence>
<dbReference type="OrthoDB" id="297643at2759"/>
<comment type="similarity">
    <text evidence="3">Belongs to the DOP1 family.</text>
</comment>
<evidence type="ECO:0000313" key="8">
    <source>
        <dbReference type="Proteomes" id="UP000504635"/>
    </source>
</evidence>
<proteinExistence type="inferred from homology"/>
<sequence>MTTITMEEYELMKDSKYRIYVSAIDRALKNFEYTAEWADLISALGKLNRVLSNYTKFPVIPRRIKISKRLAQCMHPALPSGVHLKALETYDIIFKCMGTNRLACELFIYSSGLFPLMGHAAMNIRPTLLMIYETHFVPLGDRLRPALSGFLSGILPGLDTGSDHFDRTNLLLENVCEGVEPAYFYTCIWQCVANNSPVRLPAITYVLSHYNRKLAMEDQLHLMGHDIGLMVSGLCAAVQDSSVLVQRSALDLLIICFPMQNKQLLYADMVRLVTAALSTILRRDMSLNRRLYSWLLETETNNLPLVQVEGELNKEVSDPKKHSIAYDLLNDGIKNILKKAISVVPLDVKPYRLLTSLFEKPQIGPVILDGILYDIFRTLYLSCLNLQRHKNQSVRCVSFNGDINSLKNDDKLLNKQFVSKNCQELVKNANLLFNTLQSYYIWSYIERLYDEAVKNIKKYKYRDRCQVNEIGSGQPYILELCILTDFLLDIIPIESYGENTSNILPNLFNKIIKVSSSCVADLNHYEISKSLELCTKILMKIQPLTMTQLQTETEQAASTLDNSEKVAVGTVKIEADEQRTIEKSKSDSRINENLNEFPDKNELTVEDLARERSYSNQFLKKKDKTSPKIEKKSKNKKSKSSSKLSEIKNEGDETVTLSTDETSEPSSKESTPVAITKTKYENKQFVQCLEEYKTFYVAFIQSKILPKTDIKEFFKSLTCDRNQRIKCLQKLLDNRMSNDDSDFGPVDYTVKIKNEILTAFRHVEDLKSDYENCMSVASNLLLEFCAFPNLLTSFREMKLPLWLESLVVSACCKSSTREIQITAMNTLLEVCSLSKNQNLGNKLEGNKNIIITGILDHRHVSYIEENTIVIEEMSKILWRLLGIIKNQNQLMVCVTLLYQIHNTFDCKLFVEQEIGKYLTNDNINPKYIKQFFLLWHLGRDLNIKLPPNKCSTRNFDRSLLRVLDMLQNKEKPTLQLLSESFFNHCLLHGDISRILTPILFRLLSSNTARVSIRHINIRDGDTLEDNVNQDNQKKEESHSKKVYAVSSVNGNIMYHVTENTRPKSPKKKWFAFSKPGKKFASAVNMTTSLVEDTNNFITAKNKDFKGYNVSPSLDKHSKGNVKVIINPLSSKEIYPHGLEGSYSLLDSHNSSESLSSSDNTISIDDSVDKTYEKSDSNTGERDSGYNTLKQKKQSEILNALVDNSAKSLLESIEPISDGIKAVKLSKSRSFDEKSNVQPDDIENSLVQSWSYCISDSANLNCELEISKSAEDFFNGKGEEHAIVSTILNEILERVCKEIDKDCDLRSCTPSRPTDLDLRNKINTCNSKNFVLYPIHSHLCLYYEIFDSNQVIYALQTLKGCILCNPKLFIKCSATSGIKDLKNNDVLYLLARHRKSYLGNGFSGEVGQEYINFYRGYMFLDVILSICLNFIRTFFPFYEDSCPIIDELEHNIKIHLESFDILNVIIENLISMVEENSNKGFASYIADLLVKCKIQKILLPCLLMSVRDFDEDMTFAEDILLFNNFQLCNSENRTGEHVESFQIQLLRLIHSLIILEHAVFPSSKSANQPTPEPLASSMSGEHLNYSPTVLIPKQQIFLSAILSALRNQNIRNLHEKWLNMVTCCLPYFGDNLKQISLSVIHQICNNIEDIAINYKKPDLDDFELGSDYTVTQLESLTILCHYCLLDPSQTVNQNVPASATTPVVTNPGEILNNLVNVFFSPLSSDLNSSTKQNSDYYQHARKTILSHMPRIISSVAKLWQTIVGIESDYNSVYGNSKVVKQQLLEFLSPIAVHHGASFLAAVGVAWYERRNPFSNFKAVIPEPTVGQNNLVYLISAIRVIPLDNLVQTVTAVIKNPPPCEGLSSDICLDVSVLELFYCYMRNASATQLSEAWGSLLSLIREVNSLTPPAQFLLAAILHEMMIKCCPLEEKKDQKDLQDVTAKLIDCVSQVCGSCLEQTTWLRRNYAVREHDEDSIPESSIVNGGSADIVLSSSHSVQAQLVLAEILAPILDICFGSSEKDKVNNILASLMCNIVPYLRTHTIKNMSSFTACSKLLSSLSSYQYTRKAWKKDVFDLLLDNTLFQMDHSCLKYWRVIVDNLMTHDNTTFRDLMNRVSITPSGTLGIFSSREQEHEQKAQLLKRLAYVIFCSEIDQYAKYMPEIQEQLTTNLRLNTPGIQAQVFLCFRVILIRISPLHVTSLWPIIINEMLQVFLQIEQELTTDTEDFRINNSSHIKLMSTLDASWATNSNNGLHALGHPHWLKLQLSTAKLLDLALLLPATTLPQFQMYRWAFVGDDLIRKSGTPHTASFTPHVVRIAELMDRKYADTHIGILPMKRNELLLTRNSISQLEDLHSFFKTLSSCSNRHRSECSKTVTTDNLFTDRQSDKKLDMILEKIDRVVEADFLDKIPR</sequence>
<dbReference type="GeneID" id="115877120"/>
<evidence type="ECO:0000256" key="1">
    <source>
        <dbReference type="ARBA" id="ARBA00022448"/>
    </source>
</evidence>
<keyword evidence="2" id="KW-0653">Protein transport</keyword>
<feature type="compositionally biased region" description="Low complexity" evidence="4">
    <location>
        <begin position="658"/>
        <end position="671"/>
    </location>
</feature>
<evidence type="ECO:0000313" key="9">
    <source>
        <dbReference type="RefSeq" id="XP_030749091.1"/>
    </source>
</evidence>
<dbReference type="GO" id="GO:0005802">
    <property type="term" value="C:trans-Golgi network"/>
    <property type="evidence" value="ECO:0007669"/>
    <property type="project" value="TreeGrafter"/>
</dbReference>
<evidence type="ECO:0000313" key="10">
    <source>
        <dbReference type="RefSeq" id="XP_030749092.1"/>
    </source>
</evidence>
<organism evidence="8 10">
    <name type="scientific">Sitophilus oryzae</name>
    <name type="common">Rice weevil</name>
    <name type="synonym">Curculio oryzae</name>
    <dbReference type="NCBI Taxonomy" id="7048"/>
    <lineage>
        <taxon>Eukaryota</taxon>
        <taxon>Metazoa</taxon>
        <taxon>Ecdysozoa</taxon>
        <taxon>Arthropoda</taxon>
        <taxon>Hexapoda</taxon>
        <taxon>Insecta</taxon>
        <taxon>Pterygota</taxon>
        <taxon>Neoptera</taxon>
        <taxon>Endopterygota</taxon>
        <taxon>Coleoptera</taxon>
        <taxon>Polyphaga</taxon>
        <taxon>Cucujiformia</taxon>
        <taxon>Curculionidae</taxon>
        <taxon>Dryophthorinae</taxon>
        <taxon>Sitophilus</taxon>
    </lineage>
</organism>
<dbReference type="InterPro" id="IPR056457">
    <property type="entry name" value="DOP1_C"/>
</dbReference>
<feature type="compositionally biased region" description="Low complexity" evidence="4">
    <location>
        <begin position="1148"/>
        <end position="1164"/>
    </location>
</feature>
<dbReference type="Pfam" id="PF04118">
    <property type="entry name" value="Dopey_N"/>
    <property type="match status" value="1"/>
</dbReference>
<name>A0A6J2XCW8_SITOR</name>
<dbReference type="GO" id="GO:0006895">
    <property type="term" value="P:Golgi to endosome transport"/>
    <property type="evidence" value="ECO:0007669"/>
    <property type="project" value="InterPro"/>
</dbReference>
<dbReference type="GO" id="GO:0015031">
    <property type="term" value="P:protein transport"/>
    <property type="evidence" value="ECO:0007669"/>
    <property type="project" value="UniProtKB-KW"/>
</dbReference>
<keyword evidence="8" id="KW-1185">Reference proteome</keyword>
<evidence type="ECO:0000256" key="3">
    <source>
        <dbReference type="ARBA" id="ARBA00046326"/>
    </source>
</evidence>
<evidence type="ECO:0000256" key="4">
    <source>
        <dbReference type="SAM" id="MobiDB-lite"/>
    </source>
</evidence>
<dbReference type="GO" id="GO:0005829">
    <property type="term" value="C:cytosol"/>
    <property type="evidence" value="ECO:0007669"/>
    <property type="project" value="GOC"/>
</dbReference>
<feature type="domain" description="DOP1-like TPR" evidence="7">
    <location>
        <begin position="1333"/>
        <end position="1685"/>
    </location>
</feature>
<keyword evidence="1" id="KW-0813">Transport</keyword>
<evidence type="ECO:0000259" key="5">
    <source>
        <dbReference type="Pfam" id="PF04118"/>
    </source>
</evidence>
<feature type="domain" description="DOP1 N-terminal" evidence="5">
    <location>
        <begin position="14"/>
        <end position="299"/>
    </location>
</feature>
<dbReference type="PANTHER" id="PTHR14042:SF24">
    <property type="entry name" value="PROTEIN DOPEY-1 HOMOLOG"/>
    <property type="match status" value="1"/>
</dbReference>
<dbReference type="PANTHER" id="PTHR14042">
    <property type="entry name" value="DOPEY-RELATED"/>
    <property type="match status" value="1"/>
</dbReference>
<reference evidence="9 10" key="1">
    <citation type="submission" date="2025-04" db="UniProtKB">
        <authorList>
            <consortium name="RefSeq"/>
        </authorList>
    </citation>
    <scope>IDENTIFICATION</scope>
    <source>
        <tissue evidence="9 10">Gonads</tissue>
    </source>
</reference>
<dbReference type="KEGG" id="soy:115877120"/>
<gene>
    <name evidence="9 10" type="primary">LOC115877120</name>
</gene>